<dbReference type="Proteomes" id="UP000198688">
    <property type="component" value="Chromosome I"/>
</dbReference>
<keyword evidence="4 7" id="KW-0812">Transmembrane</keyword>
<feature type="transmembrane region" description="Helical" evidence="7">
    <location>
        <begin position="336"/>
        <end position="354"/>
    </location>
</feature>
<feature type="transmembrane region" description="Helical" evidence="7">
    <location>
        <begin position="25"/>
        <end position="45"/>
    </location>
</feature>
<protein>
    <submittedName>
        <fullName evidence="9">YhgE/Pip N-terminal domain-containing protein</fullName>
    </submittedName>
</protein>
<evidence type="ECO:0000256" key="5">
    <source>
        <dbReference type="ARBA" id="ARBA00022989"/>
    </source>
</evidence>
<keyword evidence="5 7" id="KW-1133">Transmembrane helix</keyword>
<evidence type="ECO:0000313" key="9">
    <source>
        <dbReference type="EMBL" id="SDT80342.1"/>
    </source>
</evidence>
<dbReference type="PANTHER" id="PTHR43077">
    <property type="entry name" value="TRANSPORT PERMEASE YVFS-RELATED"/>
    <property type="match status" value="1"/>
</dbReference>
<accession>A0A1H2DCX1</accession>
<evidence type="ECO:0000256" key="6">
    <source>
        <dbReference type="ARBA" id="ARBA00023136"/>
    </source>
</evidence>
<evidence type="ECO:0000256" key="2">
    <source>
        <dbReference type="ARBA" id="ARBA00007783"/>
    </source>
</evidence>
<dbReference type="PANTHER" id="PTHR43077:SF8">
    <property type="entry name" value="DOXORUBICIN RESISTANCE ABC TRANSPORTER PERMEASE PROTEIN DRRB"/>
    <property type="match status" value="1"/>
</dbReference>
<feature type="transmembrane region" description="Helical" evidence="7">
    <location>
        <begin position="397"/>
        <end position="418"/>
    </location>
</feature>
<name>A0A1H2DCX1_9ACTN</name>
<dbReference type="EMBL" id="LT629758">
    <property type="protein sequence ID" value="SDT80342.1"/>
    <property type="molecule type" value="Genomic_DNA"/>
</dbReference>
<dbReference type="InterPro" id="IPR051328">
    <property type="entry name" value="T7SS_ABC-Transporter"/>
</dbReference>
<organism evidence="9 10">
    <name type="scientific">Actinoplanes derwentensis</name>
    <dbReference type="NCBI Taxonomy" id="113562"/>
    <lineage>
        <taxon>Bacteria</taxon>
        <taxon>Bacillati</taxon>
        <taxon>Actinomycetota</taxon>
        <taxon>Actinomycetes</taxon>
        <taxon>Micromonosporales</taxon>
        <taxon>Micromonosporaceae</taxon>
        <taxon>Actinoplanes</taxon>
    </lineage>
</organism>
<reference evidence="9 10" key="1">
    <citation type="submission" date="2016-10" db="EMBL/GenBank/DDBJ databases">
        <authorList>
            <person name="de Groot N.N."/>
        </authorList>
    </citation>
    <scope>NUCLEOTIDE SEQUENCE [LARGE SCALE GENOMIC DNA]</scope>
    <source>
        <strain evidence="9 10">DSM 43941</strain>
    </source>
</reference>
<gene>
    <name evidence="9" type="ORF">SAMN04489716_9162</name>
</gene>
<dbReference type="RefSeq" id="WP_092555617.1">
    <property type="nucleotide sequence ID" value="NZ_BOMJ01000127.1"/>
</dbReference>
<evidence type="ECO:0000256" key="3">
    <source>
        <dbReference type="ARBA" id="ARBA00022475"/>
    </source>
</evidence>
<feature type="transmembrane region" description="Helical" evidence="7">
    <location>
        <begin position="308"/>
        <end position="330"/>
    </location>
</feature>
<feature type="transmembrane region" description="Helical" evidence="7">
    <location>
        <begin position="221"/>
        <end position="243"/>
    </location>
</feature>
<proteinExistence type="inferred from homology"/>
<feature type="transmembrane region" description="Helical" evidence="7">
    <location>
        <begin position="272"/>
        <end position="296"/>
    </location>
</feature>
<evidence type="ECO:0000256" key="1">
    <source>
        <dbReference type="ARBA" id="ARBA00004651"/>
    </source>
</evidence>
<comment type="subcellular location">
    <subcellularLocation>
        <location evidence="1">Cell membrane</location>
        <topology evidence="1">Multi-pass membrane protein</topology>
    </subcellularLocation>
</comment>
<keyword evidence="3" id="KW-1003">Cell membrane</keyword>
<dbReference type="GO" id="GO:0005886">
    <property type="term" value="C:plasma membrane"/>
    <property type="evidence" value="ECO:0007669"/>
    <property type="project" value="UniProtKB-SubCell"/>
</dbReference>
<evidence type="ECO:0000256" key="4">
    <source>
        <dbReference type="ARBA" id="ARBA00022692"/>
    </source>
</evidence>
<dbReference type="STRING" id="113562.SAMN04489716_9162"/>
<sequence>MPSPNHRHAATPLTALRFLRAPRTWLLPTALLSITIFVIAIVFAGSVANPQADLRDAPIGLVSLDKGAQVNGIQQNLGTQVVAGIVAQEQQPQDAVLWKTYDSLEAVKTAIGKDQLFAAVVLPEDYTSRMLSLVSAAPQRPEVTVLTNHGAGSMASSIGNEIAESAVRGGSAYAAGILSQQAQSTGATIAAANALLLADPITISEQQGTPLGERTGMGMTAFFYAMLLMMIGFLGANLINAMVDADLGFNASDLGPVRQVKLPELISRRQTLLAKCLVMVAAAVVGATAIIAAGTLALNLDLPHTALLWVYSVAGISAIGIGTLVVLSLFGAIGTIAAMVFFVAGAIPVSGGAVPLQVMPAFWRTLGEFAPIRALVDGVRAIIYFDAQGDAGLNRGWALLLTGLLISLILGFGGLTWYDRKGMHRIHPHAITRIREFLHAGHHLHRPATEDAAHAPVLATPSAARGLD</sequence>
<dbReference type="AlphaFoldDB" id="A0A1H2DCX1"/>
<evidence type="ECO:0000259" key="8">
    <source>
        <dbReference type="Pfam" id="PF12051"/>
    </source>
</evidence>
<dbReference type="Gene3D" id="3.40.1710.10">
    <property type="entry name" value="abc type-2 transporter like domain"/>
    <property type="match status" value="1"/>
</dbReference>
<dbReference type="Pfam" id="PF12051">
    <property type="entry name" value="DUF3533"/>
    <property type="match status" value="1"/>
</dbReference>
<feature type="domain" description="DUF3533" evidence="8">
    <location>
        <begin position="31"/>
        <end position="395"/>
    </location>
</feature>
<evidence type="ECO:0000313" key="10">
    <source>
        <dbReference type="Proteomes" id="UP000198688"/>
    </source>
</evidence>
<dbReference type="InterPro" id="IPR022703">
    <property type="entry name" value="DUF3533"/>
</dbReference>
<comment type="similarity">
    <text evidence="2">Belongs to the ABC-2 integral membrane protein family.</text>
</comment>
<evidence type="ECO:0000256" key="7">
    <source>
        <dbReference type="SAM" id="Phobius"/>
    </source>
</evidence>
<keyword evidence="10" id="KW-1185">Reference proteome</keyword>
<dbReference type="OrthoDB" id="4571363at2"/>
<keyword evidence="6 7" id="KW-0472">Membrane</keyword>